<evidence type="ECO:0000313" key="1">
    <source>
        <dbReference type="EMBL" id="CAG8493058.1"/>
    </source>
</evidence>
<evidence type="ECO:0000313" key="2">
    <source>
        <dbReference type="Proteomes" id="UP000789375"/>
    </source>
</evidence>
<gene>
    <name evidence="1" type="ORF">FMOSSE_LOCUS3637</name>
</gene>
<organism evidence="1 2">
    <name type="scientific">Funneliformis mosseae</name>
    <name type="common">Endomycorrhizal fungus</name>
    <name type="synonym">Glomus mosseae</name>
    <dbReference type="NCBI Taxonomy" id="27381"/>
    <lineage>
        <taxon>Eukaryota</taxon>
        <taxon>Fungi</taxon>
        <taxon>Fungi incertae sedis</taxon>
        <taxon>Mucoromycota</taxon>
        <taxon>Glomeromycotina</taxon>
        <taxon>Glomeromycetes</taxon>
        <taxon>Glomerales</taxon>
        <taxon>Glomeraceae</taxon>
        <taxon>Funneliformis</taxon>
    </lineage>
</organism>
<dbReference type="AlphaFoldDB" id="A0A9N8WKU3"/>
<protein>
    <submittedName>
        <fullName evidence="1">6850_t:CDS:1</fullName>
    </submittedName>
</protein>
<name>A0A9N8WKU3_FUNMO</name>
<accession>A0A9N8WKU3</accession>
<reference evidence="1" key="1">
    <citation type="submission" date="2021-06" db="EMBL/GenBank/DDBJ databases">
        <authorList>
            <person name="Kallberg Y."/>
            <person name="Tangrot J."/>
            <person name="Rosling A."/>
        </authorList>
    </citation>
    <scope>NUCLEOTIDE SEQUENCE</scope>
    <source>
        <strain evidence="1">87-6 pot B 2015</strain>
    </source>
</reference>
<comment type="caution">
    <text evidence="1">The sequence shown here is derived from an EMBL/GenBank/DDBJ whole genome shotgun (WGS) entry which is preliminary data.</text>
</comment>
<dbReference type="Proteomes" id="UP000789375">
    <property type="component" value="Unassembled WGS sequence"/>
</dbReference>
<sequence>MKFFREEFQICNTNFAILLIHSTLFHSHNIQVLLMSEQIILTAYSPTDHSLFPLPTANNRVVGDGTYATQAV</sequence>
<dbReference type="EMBL" id="CAJVPP010000553">
    <property type="protein sequence ID" value="CAG8493058.1"/>
    <property type="molecule type" value="Genomic_DNA"/>
</dbReference>
<proteinExistence type="predicted"/>
<keyword evidence="2" id="KW-1185">Reference proteome</keyword>